<dbReference type="CDD" id="cd13143">
    <property type="entry name" value="MATE_MepA_like"/>
    <property type="match status" value="1"/>
</dbReference>
<feature type="transmembrane region" description="Helical" evidence="10">
    <location>
        <begin position="200"/>
        <end position="219"/>
    </location>
</feature>
<evidence type="ECO:0000256" key="1">
    <source>
        <dbReference type="ARBA" id="ARBA00004651"/>
    </source>
</evidence>
<evidence type="ECO:0000256" key="2">
    <source>
        <dbReference type="ARBA" id="ARBA00008417"/>
    </source>
</evidence>
<sequence length="461" mass="49587">MNKNIERVNPLASEGIGSLIFRFSVPSIIAMLVSGLYNIVDQIFIGHYVGELGNAATNIAFPMMTMCMAFSLLYGIGGAAAFNLSMGAGNKEAAVKAAGNSVSWGVLTGIVLAVLSSVFLKPLLVFFGSTRGILPFAVDYTRIVVLGFPFLILSVCGGHLIRGDGKPGVAMICNLTGAVANTVLDALFVIGFGWGMKGAAAATVIGQFLGAAIVVYHLAHFRTVKLTIADFMPRIGPVLRIANLGMSQGFNQVAMMIVQIVSNNSFRHYGALSVYGNEIPIAVVGIATKIAMLYFSVCIGLTHAMQPVVSFNYGAGDFNRVRKAFSVTRNAGSAVSIVTFILLQLFPEQIISVFGKGSPVYVDFAVRYIRIFLFCTFINNVQPLTSTFFSAIGKPKKGLFLSLTRQILFLLPLLIILPLFMGINGLLYAGLIADFMAFAVSVLMIFLEFTDRKWQKAETVL</sequence>
<evidence type="ECO:0000256" key="4">
    <source>
        <dbReference type="ARBA" id="ARBA00022448"/>
    </source>
</evidence>
<comment type="subcellular location">
    <subcellularLocation>
        <location evidence="1">Cell membrane</location>
        <topology evidence="1">Multi-pass membrane protein</topology>
    </subcellularLocation>
</comment>
<feature type="transmembrane region" description="Helical" evidence="10">
    <location>
        <begin position="399"/>
        <end position="420"/>
    </location>
</feature>
<name>A0A840SKM6_9SPIR</name>
<dbReference type="AlphaFoldDB" id="A0A840SKM6"/>
<comment type="caution">
    <text evidence="11">The sequence shown here is derived from an EMBL/GenBank/DDBJ whole genome shotgun (WGS) entry which is preliminary data.</text>
</comment>
<protein>
    <recommendedName>
        <fullName evidence="3">Multidrug export protein MepA</fullName>
    </recommendedName>
</protein>
<dbReference type="NCBIfam" id="TIGR00797">
    <property type="entry name" value="matE"/>
    <property type="match status" value="1"/>
</dbReference>
<accession>A0A840SKM6</accession>
<dbReference type="GO" id="GO:0005886">
    <property type="term" value="C:plasma membrane"/>
    <property type="evidence" value="ECO:0007669"/>
    <property type="project" value="UniProtKB-SubCell"/>
</dbReference>
<dbReference type="Proteomes" id="UP000578697">
    <property type="component" value="Unassembled WGS sequence"/>
</dbReference>
<evidence type="ECO:0000256" key="6">
    <source>
        <dbReference type="ARBA" id="ARBA00022692"/>
    </source>
</evidence>
<dbReference type="PANTHER" id="PTHR43823">
    <property type="entry name" value="SPORULATION PROTEIN YKVU"/>
    <property type="match status" value="1"/>
</dbReference>
<dbReference type="EMBL" id="JACHFR010000004">
    <property type="protein sequence ID" value="MBB5219902.1"/>
    <property type="molecule type" value="Genomic_DNA"/>
</dbReference>
<keyword evidence="7 10" id="KW-1133">Transmembrane helix</keyword>
<dbReference type="Pfam" id="PF01554">
    <property type="entry name" value="MatE"/>
    <property type="match status" value="2"/>
</dbReference>
<feature type="transmembrane region" description="Helical" evidence="10">
    <location>
        <begin position="326"/>
        <end position="346"/>
    </location>
</feature>
<keyword evidence="8 10" id="KW-0472">Membrane</keyword>
<evidence type="ECO:0000256" key="7">
    <source>
        <dbReference type="ARBA" id="ARBA00022989"/>
    </source>
</evidence>
<dbReference type="InterPro" id="IPR002528">
    <property type="entry name" value="MATE_fam"/>
</dbReference>
<dbReference type="RefSeq" id="WP_184653454.1">
    <property type="nucleotide sequence ID" value="NZ_JACHFR010000004.1"/>
</dbReference>
<feature type="transmembrane region" description="Helical" evidence="10">
    <location>
        <begin position="240"/>
        <end position="261"/>
    </location>
</feature>
<feature type="transmembrane region" description="Helical" evidence="10">
    <location>
        <begin position="426"/>
        <end position="447"/>
    </location>
</feature>
<feature type="transmembrane region" description="Helical" evidence="10">
    <location>
        <begin position="59"/>
        <end position="82"/>
    </location>
</feature>
<dbReference type="PANTHER" id="PTHR43823:SF3">
    <property type="entry name" value="MULTIDRUG EXPORT PROTEIN MEPA"/>
    <property type="match status" value="1"/>
</dbReference>
<dbReference type="GO" id="GO:0046677">
    <property type="term" value="P:response to antibiotic"/>
    <property type="evidence" value="ECO:0007669"/>
    <property type="project" value="UniProtKB-KW"/>
</dbReference>
<keyword evidence="12" id="KW-1185">Reference proteome</keyword>
<dbReference type="GO" id="GO:0015297">
    <property type="term" value="F:antiporter activity"/>
    <property type="evidence" value="ECO:0007669"/>
    <property type="project" value="InterPro"/>
</dbReference>
<comment type="similarity">
    <text evidence="2">Belongs to the multi antimicrobial extrusion (MATE) (TC 2.A.66.1) family. MepA subfamily.</text>
</comment>
<feature type="transmembrane region" description="Helical" evidence="10">
    <location>
        <begin position="20"/>
        <end position="39"/>
    </location>
</feature>
<keyword evidence="4" id="KW-0813">Transport</keyword>
<keyword evidence="5" id="KW-1003">Cell membrane</keyword>
<keyword evidence="6 10" id="KW-0812">Transmembrane</keyword>
<evidence type="ECO:0000256" key="3">
    <source>
        <dbReference type="ARBA" id="ARBA00022106"/>
    </source>
</evidence>
<reference evidence="11 12" key="1">
    <citation type="submission" date="2020-08" db="EMBL/GenBank/DDBJ databases">
        <title>Genomic Encyclopedia of Type Strains, Phase IV (KMG-IV): sequencing the most valuable type-strain genomes for metagenomic binning, comparative biology and taxonomic classification.</title>
        <authorList>
            <person name="Goeker M."/>
        </authorList>
    </citation>
    <scope>NUCLEOTIDE SEQUENCE [LARGE SCALE GENOMIC DNA]</scope>
    <source>
        <strain evidence="11 12">DSM 103679</strain>
    </source>
</reference>
<feature type="transmembrane region" description="Helical" evidence="10">
    <location>
        <begin position="140"/>
        <end position="161"/>
    </location>
</feature>
<evidence type="ECO:0000256" key="5">
    <source>
        <dbReference type="ARBA" id="ARBA00022475"/>
    </source>
</evidence>
<dbReference type="InterPro" id="IPR045070">
    <property type="entry name" value="MATE_MepA-like"/>
</dbReference>
<organism evidence="11 12">
    <name type="scientific">Treponema rectale</name>
    <dbReference type="NCBI Taxonomy" id="744512"/>
    <lineage>
        <taxon>Bacteria</taxon>
        <taxon>Pseudomonadati</taxon>
        <taxon>Spirochaetota</taxon>
        <taxon>Spirochaetia</taxon>
        <taxon>Spirochaetales</taxon>
        <taxon>Treponemataceae</taxon>
        <taxon>Treponema</taxon>
    </lineage>
</organism>
<keyword evidence="9" id="KW-0046">Antibiotic resistance</keyword>
<feature type="transmembrane region" description="Helical" evidence="10">
    <location>
        <begin position="168"/>
        <end position="194"/>
    </location>
</feature>
<evidence type="ECO:0000256" key="8">
    <source>
        <dbReference type="ARBA" id="ARBA00023136"/>
    </source>
</evidence>
<evidence type="ECO:0000256" key="9">
    <source>
        <dbReference type="ARBA" id="ARBA00023251"/>
    </source>
</evidence>
<evidence type="ECO:0000313" key="11">
    <source>
        <dbReference type="EMBL" id="MBB5219902.1"/>
    </source>
</evidence>
<feature type="transmembrane region" description="Helical" evidence="10">
    <location>
        <begin position="102"/>
        <end position="120"/>
    </location>
</feature>
<gene>
    <name evidence="11" type="ORF">HNP77_002291</name>
</gene>
<evidence type="ECO:0000313" key="12">
    <source>
        <dbReference type="Proteomes" id="UP000578697"/>
    </source>
</evidence>
<dbReference type="InterPro" id="IPR051327">
    <property type="entry name" value="MATE_MepA_subfamily"/>
</dbReference>
<proteinExistence type="inferred from homology"/>
<dbReference type="InterPro" id="IPR048279">
    <property type="entry name" value="MdtK-like"/>
</dbReference>
<feature type="transmembrane region" description="Helical" evidence="10">
    <location>
        <begin position="281"/>
        <end position="305"/>
    </location>
</feature>
<evidence type="ECO:0000256" key="10">
    <source>
        <dbReference type="SAM" id="Phobius"/>
    </source>
</evidence>
<dbReference type="GO" id="GO:0042910">
    <property type="term" value="F:xenobiotic transmembrane transporter activity"/>
    <property type="evidence" value="ECO:0007669"/>
    <property type="project" value="InterPro"/>
</dbReference>
<dbReference type="PIRSF" id="PIRSF006603">
    <property type="entry name" value="DinF"/>
    <property type="match status" value="1"/>
</dbReference>